<keyword evidence="4" id="KW-1185">Reference proteome</keyword>
<evidence type="ECO:0000259" key="2">
    <source>
        <dbReference type="Pfam" id="PF20408"/>
    </source>
</evidence>
<gene>
    <name evidence="3" type="ORF">A1O7_05060</name>
</gene>
<proteinExistence type="predicted"/>
<dbReference type="eggNOG" id="KOG3253">
    <property type="taxonomic scope" value="Eukaryota"/>
</dbReference>
<accession>W9VYL8</accession>
<dbReference type="InterPro" id="IPR029058">
    <property type="entry name" value="AB_hydrolase_fold"/>
</dbReference>
<feature type="compositionally biased region" description="Basic and acidic residues" evidence="1">
    <location>
        <begin position="16"/>
        <end position="26"/>
    </location>
</feature>
<feature type="compositionally biased region" description="Basic and acidic residues" evidence="1">
    <location>
        <begin position="391"/>
        <end position="412"/>
    </location>
</feature>
<organism evidence="3 4">
    <name type="scientific">Cladophialophora yegresii CBS 114405</name>
    <dbReference type="NCBI Taxonomy" id="1182544"/>
    <lineage>
        <taxon>Eukaryota</taxon>
        <taxon>Fungi</taxon>
        <taxon>Dikarya</taxon>
        <taxon>Ascomycota</taxon>
        <taxon>Pezizomycotina</taxon>
        <taxon>Eurotiomycetes</taxon>
        <taxon>Chaetothyriomycetidae</taxon>
        <taxon>Chaetothyriales</taxon>
        <taxon>Herpotrichiellaceae</taxon>
        <taxon>Cladophialophora</taxon>
    </lineage>
</organism>
<dbReference type="OrthoDB" id="6415022at2759"/>
<feature type="compositionally biased region" description="Basic and acidic residues" evidence="1">
    <location>
        <begin position="54"/>
        <end position="65"/>
    </location>
</feature>
<name>W9VYL8_9EURO</name>
<evidence type="ECO:0000256" key="1">
    <source>
        <dbReference type="SAM" id="MobiDB-lite"/>
    </source>
</evidence>
<dbReference type="PANTHER" id="PTHR13136">
    <property type="entry name" value="TESTIS DEVELOPMENT PROTEIN PRTD"/>
    <property type="match status" value="1"/>
</dbReference>
<sequence>MAPRKRKAAATAADNADSHVDDEAPLRRSSRRKTAARASDGQGEETTAQASGKQRIEKTSHASDKRGKKSTTQASDERGKDTATAANSQGENKQPRSTGPAQNQNHEAQDTSKIALDAQPHAEPDNATISDHPTRPFTQFTIDIPASKKGGKAISCLRSPSTPQHPRCLIFTHGAGGDLSAAAMVHFSAGFASRGEDATAGLIMFPGTMNVKARAAMFDLVKQHGLGQGDREGVNFAYGGRSMGARAAVMASHVDEDVKMLVLVSYPLVSPAGDVRDKILLEIRPDVDVLFISGDQDSMCDLDMLDKVRGKMKARSWLVRVRGADHGMNLRGGKKLKEGTEAVGATTGKVAAVWIKERDAEKREMELSWDGEGEHGDVVSSGWLAGGRNGQGEEKSKDVVEEELPRAEEGSRNRNPKRRKVKK</sequence>
<dbReference type="InterPro" id="IPR026555">
    <property type="entry name" value="NSL3/Tex30"/>
</dbReference>
<comment type="caution">
    <text evidence="3">The sequence shown here is derived from an EMBL/GenBank/DDBJ whole genome shotgun (WGS) entry which is preliminary data.</text>
</comment>
<dbReference type="RefSeq" id="XP_007757260.1">
    <property type="nucleotide sequence ID" value="XM_007759070.1"/>
</dbReference>
<dbReference type="SUPFAM" id="SSF53474">
    <property type="entry name" value="alpha/beta-Hydrolases"/>
    <property type="match status" value="1"/>
</dbReference>
<dbReference type="AlphaFoldDB" id="W9VYL8"/>
<dbReference type="PANTHER" id="PTHR13136:SF11">
    <property type="entry name" value="TESTIS-EXPRESSED PROTEIN 30"/>
    <property type="match status" value="1"/>
</dbReference>
<dbReference type="Gene3D" id="3.40.50.1820">
    <property type="entry name" value="alpha/beta hydrolase"/>
    <property type="match status" value="1"/>
</dbReference>
<dbReference type="GeneID" id="19179645"/>
<dbReference type="Pfam" id="PF20408">
    <property type="entry name" value="Abhydrolase_11"/>
    <property type="match status" value="1"/>
</dbReference>
<feature type="compositionally biased region" description="Basic residues" evidence="1">
    <location>
        <begin position="414"/>
        <end position="423"/>
    </location>
</feature>
<dbReference type="STRING" id="1182544.W9VYL8"/>
<dbReference type="HOGENOM" id="CLU_053551_2_0_1"/>
<feature type="compositionally biased region" description="Polar residues" evidence="1">
    <location>
        <begin position="84"/>
        <end position="106"/>
    </location>
</feature>
<dbReference type="VEuPathDB" id="FungiDB:A1O7_05060"/>
<dbReference type="Proteomes" id="UP000019473">
    <property type="component" value="Unassembled WGS sequence"/>
</dbReference>
<feature type="compositionally biased region" description="Basic and acidic residues" evidence="1">
    <location>
        <begin position="365"/>
        <end position="377"/>
    </location>
</feature>
<dbReference type="EMBL" id="AMGW01000003">
    <property type="protein sequence ID" value="EXJ60907.1"/>
    <property type="molecule type" value="Genomic_DNA"/>
</dbReference>
<protein>
    <recommendedName>
        <fullName evidence="2">KANL3/Tex30 alpha/beta hydrolase-like domain-containing protein</fullName>
    </recommendedName>
</protein>
<feature type="region of interest" description="Disordered" evidence="1">
    <location>
        <begin position="365"/>
        <end position="423"/>
    </location>
</feature>
<feature type="domain" description="KANL3/Tex30 alpha/beta hydrolase-like" evidence="2">
    <location>
        <begin position="168"/>
        <end position="332"/>
    </location>
</feature>
<reference evidence="3 4" key="1">
    <citation type="submission" date="2013-03" db="EMBL/GenBank/DDBJ databases">
        <title>The Genome Sequence of Cladophialophora yegresii CBS 114405.</title>
        <authorList>
            <consortium name="The Broad Institute Genomics Platform"/>
            <person name="Cuomo C."/>
            <person name="de Hoog S."/>
            <person name="Gorbushina A."/>
            <person name="Walker B."/>
            <person name="Young S.K."/>
            <person name="Zeng Q."/>
            <person name="Gargeya S."/>
            <person name="Fitzgerald M."/>
            <person name="Haas B."/>
            <person name="Abouelleil A."/>
            <person name="Allen A.W."/>
            <person name="Alvarado L."/>
            <person name="Arachchi H.M."/>
            <person name="Berlin A.M."/>
            <person name="Chapman S.B."/>
            <person name="Gainer-Dewar J."/>
            <person name="Goldberg J."/>
            <person name="Griggs A."/>
            <person name="Gujja S."/>
            <person name="Hansen M."/>
            <person name="Howarth C."/>
            <person name="Imamovic A."/>
            <person name="Ireland A."/>
            <person name="Larimer J."/>
            <person name="McCowan C."/>
            <person name="Murphy C."/>
            <person name="Pearson M."/>
            <person name="Poon T.W."/>
            <person name="Priest M."/>
            <person name="Roberts A."/>
            <person name="Saif S."/>
            <person name="Shea T."/>
            <person name="Sisk P."/>
            <person name="Sykes S."/>
            <person name="Wortman J."/>
            <person name="Nusbaum C."/>
            <person name="Birren B."/>
        </authorList>
    </citation>
    <scope>NUCLEOTIDE SEQUENCE [LARGE SCALE GENOMIC DNA]</scope>
    <source>
        <strain evidence="3 4">CBS 114405</strain>
    </source>
</reference>
<evidence type="ECO:0000313" key="4">
    <source>
        <dbReference type="Proteomes" id="UP000019473"/>
    </source>
</evidence>
<evidence type="ECO:0000313" key="3">
    <source>
        <dbReference type="EMBL" id="EXJ60907.1"/>
    </source>
</evidence>
<feature type="region of interest" description="Disordered" evidence="1">
    <location>
        <begin position="1"/>
        <end position="109"/>
    </location>
</feature>
<dbReference type="InterPro" id="IPR046879">
    <property type="entry name" value="KANL3/Tex30_Abhydrolase"/>
</dbReference>